<protein>
    <submittedName>
        <fullName evidence="2">Glycosyltransferase involved in cell wall biosynthesis</fullName>
    </submittedName>
</protein>
<dbReference type="GO" id="GO:0016740">
    <property type="term" value="F:transferase activity"/>
    <property type="evidence" value="ECO:0007669"/>
    <property type="project" value="UniProtKB-KW"/>
</dbReference>
<dbReference type="InterPro" id="IPR050834">
    <property type="entry name" value="Glycosyltransf_2"/>
</dbReference>
<dbReference type="InterPro" id="IPR001173">
    <property type="entry name" value="Glyco_trans_2-like"/>
</dbReference>
<accession>A0A4Q0PKB5</accession>
<keyword evidence="2" id="KW-0808">Transferase</keyword>
<dbReference type="InterPro" id="IPR029044">
    <property type="entry name" value="Nucleotide-diphossugar_trans"/>
</dbReference>
<comment type="caution">
    <text evidence="2">The sequence shown here is derived from an EMBL/GenBank/DDBJ whole genome shotgun (WGS) entry which is preliminary data.</text>
</comment>
<evidence type="ECO:0000259" key="1">
    <source>
        <dbReference type="Pfam" id="PF00535"/>
    </source>
</evidence>
<dbReference type="Gene3D" id="3.90.550.10">
    <property type="entry name" value="Spore Coat Polysaccharide Biosynthesis Protein SpsA, Chain A"/>
    <property type="match status" value="1"/>
</dbReference>
<dbReference type="Pfam" id="PF00535">
    <property type="entry name" value="Glycos_transf_2"/>
    <property type="match status" value="1"/>
</dbReference>
<proteinExistence type="predicted"/>
<dbReference type="AlphaFoldDB" id="A0A4Q0PKB5"/>
<name>A0A4Q0PKB5_9FLAO</name>
<reference evidence="2 3" key="1">
    <citation type="submission" date="2018-07" db="EMBL/GenBank/DDBJ databases">
        <title>Leeuwenhoekiella genomics.</title>
        <authorList>
            <person name="Tahon G."/>
            <person name="Willems A."/>
        </authorList>
    </citation>
    <scope>NUCLEOTIDE SEQUENCE [LARGE SCALE GENOMIC DNA]</scope>
    <source>
        <strain evidence="2 3">LMG 1345</strain>
    </source>
</reference>
<dbReference type="RefSeq" id="WP_073099496.1">
    <property type="nucleotide sequence ID" value="NZ_QOVL01000018.1"/>
</dbReference>
<evidence type="ECO:0000313" key="3">
    <source>
        <dbReference type="Proteomes" id="UP000290608"/>
    </source>
</evidence>
<organism evidence="2 3">
    <name type="scientific">Leeuwenhoekiella marinoflava</name>
    <dbReference type="NCBI Taxonomy" id="988"/>
    <lineage>
        <taxon>Bacteria</taxon>
        <taxon>Pseudomonadati</taxon>
        <taxon>Bacteroidota</taxon>
        <taxon>Flavobacteriia</taxon>
        <taxon>Flavobacteriales</taxon>
        <taxon>Flavobacteriaceae</taxon>
        <taxon>Leeuwenhoekiella</taxon>
    </lineage>
</organism>
<evidence type="ECO:0000313" key="2">
    <source>
        <dbReference type="EMBL" id="RXG26916.1"/>
    </source>
</evidence>
<dbReference type="EMBL" id="QOVL01000018">
    <property type="protein sequence ID" value="RXG26916.1"/>
    <property type="molecule type" value="Genomic_DNA"/>
</dbReference>
<dbReference type="SUPFAM" id="SSF53448">
    <property type="entry name" value="Nucleotide-diphospho-sugar transferases"/>
    <property type="match status" value="1"/>
</dbReference>
<dbReference type="PANTHER" id="PTHR43685:SF2">
    <property type="entry name" value="GLYCOSYLTRANSFERASE 2-LIKE DOMAIN-CONTAINING PROTEIN"/>
    <property type="match status" value="1"/>
</dbReference>
<dbReference type="Proteomes" id="UP000290608">
    <property type="component" value="Unassembled WGS sequence"/>
</dbReference>
<feature type="domain" description="Glycosyltransferase 2-like" evidence="1">
    <location>
        <begin position="4"/>
        <end position="135"/>
    </location>
</feature>
<dbReference type="STRING" id="1122159.SAMN02745246_02429"/>
<gene>
    <name evidence="2" type="ORF">DSL99_3226</name>
</gene>
<sequence>MGVSIIIPLYNKEKYVLDTLISVQNQVFKDWECIIVDDGSTDNSFHIVKGFIKSKSNFKLYKRPDDRIKGASTCRNIGLKFSTMTFIQYLDADDILAPFKLKFQIDLIKLYSSNVVSICKWGRIDFDEYLLHENLSSYDNFNSIPDFLNALIKDYGYFPPNAYLIPKSLIEIAGPWNENLSLNDDGEFIMRILSHTKQIIFSSESIAWYRTRTENNLSSFGNLDSVRRGLLSWKLIDTHLDIALEERQKEFVLWNLKSFYRELKLKKPEYLQDLKPFFEEIIVQDSMYSILKRKIINLLKFLFVR</sequence>
<dbReference type="PANTHER" id="PTHR43685">
    <property type="entry name" value="GLYCOSYLTRANSFERASE"/>
    <property type="match status" value="1"/>
</dbReference>
<dbReference type="CDD" id="cd00761">
    <property type="entry name" value="Glyco_tranf_GTA_type"/>
    <property type="match status" value="1"/>
</dbReference>